<dbReference type="GO" id="GO:0005739">
    <property type="term" value="C:mitochondrion"/>
    <property type="evidence" value="ECO:0007669"/>
    <property type="project" value="UniProtKB-ARBA"/>
</dbReference>
<dbReference type="AlphaFoldDB" id="A0A9P8AI36"/>
<dbReference type="Pfam" id="PF02582">
    <property type="entry name" value="DUF155"/>
    <property type="match status" value="1"/>
</dbReference>
<dbReference type="PANTHER" id="PTHR16255:SF1">
    <property type="entry name" value="REQUIRED FOR MEIOTIC NUCLEAR DIVISION PROTEIN 1 HOMOLOG"/>
    <property type="match status" value="1"/>
</dbReference>
<dbReference type="Proteomes" id="UP000790833">
    <property type="component" value="Unassembled WGS sequence"/>
</dbReference>
<evidence type="ECO:0000313" key="4">
    <source>
        <dbReference type="Proteomes" id="UP000790833"/>
    </source>
</evidence>
<comment type="similarity">
    <text evidence="1">Belongs to the RMD1/sif2 family.</text>
</comment>
<dbReference type="RefSeq" id="XP_043049540.1">
    <property type="nucleotide sequence ID" value="XM_043195835.1"/>
</dbReference>
<dbReference type="OrthoDB" id="242766at2759"/>
<gene>
    <name evidence="3" type="ORF">KQ657_005192</name>
</gene>
<keyword evidence="4" id="KW-1185">Reference proteome</keyword>
<dbReference type="GeneID" id="66118566"/>
<sequence>MVTFVERLVSNTVLKPKKKLLPIAQNLRRTTKPGGETGLKGDAFVNAEQMPEITIEGKKVPLNEVVCLTLGEQLDIDTIRQLVLKEAGVDSSDAAADHLQSDIVSIVGDECLLIPRIGYELMVLLNGSVVGWGHPKVSEKQILEDPLVEHLKRGTGFELSEPYETIESDELDYVELNEVPKLSSSSSSSYLQGEVFVVQGIDTTQRNLDKAAFAMGFSRSTRLAILENALDKHLQSTRANSERMSRGMKIDTNEGELLRLTGRLFLLRGKLNLYSELIEVPDLYWTEPTLEVIYEDVSKILDISTRISILNRKLDYATDEQRAFLGVLNEKKGTRLEWIIIILITVEVGFEILRMVKPETQNHDILEAKLKEAL</sequence>
<accession>A0A9P8AI36</accession>
<reference evidence="3" key="1">
    <citation type="submission" date="2021-03" db="EMBL/GenBank/DDBJ databases">
        <authorList>
            <person name="Palmer J.M."/>
        </authorList>
    </citation>
    <scope>NUCLEOTIDE SEQUENCE</scope>
    <source>
        <strain evidence="3">ARV_011</strain>
    </source>
</reference>
<dbReference type="PANTHER" id="PTHR16255">
    <property type="entry name" value="REQUIRED FOR MEIOTIC NUCLEAR DIVISION PROTEIN 1 HOMOLOG"/>
    <property type="match status" value="1"/>
</dbReference>
<protein>
    <recommendedName>
        <fullName evidence="2">DUF155 domain-containing protein</fullName>
    </recommendedName>
</protein>
<name>A0A9P8AI36_9ASCO</name>
<comment type="caution">
    <text evidence="3">The sequence shown here is derived from an EMBL/GenBank/DDBJ whole genome shotgun (WGS) entry which is preliminary data.</text>
</comment>
<feature type="domain" description="DUF155" evidence="2">
    <location>
        <begin position="122"/>
        <end position="311"/>
    </location>
</feature>
<organism evidence="3 4">
    <name type="scientific">Scheffersomyces spartinae</name>
    <dbReference type="NCBI Taxonomy" id="45513"/>
    <lineage>
        <taxon>Eukaryota</taxon>
        <taxon>Fungi</taxon>
        <taxon>Dikarya</taxon>
        <taxon>Ascomycota</taxon>
        <taxon>Saccharomycotina</taxon>
        <taxon>Pichiomycetes</taxon>
        <taxon>Debaryomycetaceae</taxon>
        <taxon>Scheffersomyces</taxon>
    </lineage>
</organism>
<dbReference type="GO" id="GO:0070131">
    <property type="term" value="P:positive regulation of mitochondrial translation"/>
    <property type="evidence" value="ECO:0007669"/>
    <property type="project" value="TreeGrafter"/>
</dbReference>
<evidence type="ECO:0000313" key="3">
    <source>
        <dbReference type="EMBL" id="KAG7193993.1"/>
    </source>
</evidence>
<evidence type="ECO:0000256" key="1">
    <source>
        <dbReference type="ARBA" id="ARBA00008306"/>
    </source>
</evidence>
<evidence type="ECO:0000259" key="2">
    <source>
        <dbReference type="Pfam" id="PF02582"/>
    </source>
</evidence>
<dbReference type="EMBL" id="JAHMUF010000009">
    <property type="protein sequence ID" value="KAG7193993.1"/>
    <property type="molecule type" value="Genomic_DNA"/>
</dbReference>
<proteinExistence type="inferred from homology"/>
<dbReference type="InterPro" id="IPR051624">
    <property type="entry name" value="RMD1/Sad1-interacting"/>
</dbReference>
<dbReference type="InterPro" id="IPR003734">
    <property type="entry name" value="DUF155"/>
</dbReference>